<dbReference type="GO" id="GO:0016788">
    <property type="term" value="F:hydrolase activity, acting on ester bonds"/>
    <property type="evidence" value="ECO:0007669"/>
    <property type="project" value="UniProtKB-UniRule"/>
</dbReference>
<keyword evidence="4" id="KW-1185">Reference proteome</keyword>
<dbReference type="InterPro" id="IPR032466">
    <property type="entry name" value="Metal_Hydrolase"/>
</dbReference>
<dbReference type="eggNOG" id="arCOG00892">
    <property type="taxonomic scope" value="Archaea"/>
</dbReference>
<dbReference type="InterPro" id="IPR001130">
    <property type="entry name" value="TatD-like"/>
</dbReference>
<dbReference type="HOGENOM" id="CLU_061552_1_0_2"/>
<dbReference type="InterPro" id="IPR012022">
    <property type="entry name" value="UCP005295"/>
</dbReference>
<dbReference type="PANTHER" id="PTHR42658:SF1">
    <property type="entry name" value="HYDROLASE TATD"/>
    <property type="match status" value="1"/>
</dbReference>
<proteinExistence type="inferred from homology"/>
<keyword evidence="2" id="KW-0479">Metal-binding</keyword>
<dbReference type="PROSITE" id="PS01137">
    <property type="entry name" value="TATD_1"/>
    <property type="match status" value="1"/>
</dbReference>
<dbReference type="PIRSF" id="PIRSF005295">
    <property type="entry name" value="UCP005295_TatD"/>
    <property type="match status" value="1"/>
</dbReference>
<dbReference type="GO" id="GO:0046872">
    <property type="term" value="F:metal ion binding"/>
    <property type="evidence" value="ECO:0007669"/>
    <property type="project" value="UniProtKB-KW"/>
</dbReference>
<dbReference type="Pfam" id="PF01026">
    <property type="entry name" value="TatD_DNase"/>
    <property type="match status" value="1"/>
</dbReference>
<accession>H8I6G8</accession>
<dbReference type="EMBL" id="CP003243">
    <property type="protein sequence ID" value="AFD01166.1"/>
    <property type="molecule type" value="Genomic_DNA"/>
</dbReference>
<evidence type="ECO:0000256" key="1">
    <source>
        <dbReference type="ARBA" id="ARBA00022801"/>
    </source>
</evidence>
<dbReference type="KEGG" id="mez:Mtc_2437"/>
<evidence type="ECO:0000313" key="4">
    <source>
        <dbReference type="Proteomes" id="UP000005233"/>
    </source>
</evidence>
<dbReference type="SUPFAM" id="SSF51556">
    <property type="entry name" value="Metallo-dependent hydrolases"/>
    <property type="match status" value="1"/>
</dbReference>
<comment type="similarity">
    <text evidence="2">Belongs to the metallo-dependent hydrolases superfamily.</text>
</comment>
<dbReference type="Gene3D" id="3.20.20.140">
    <property type="entry name" value="Metal-dependent hydrolases"/>
    <property type="match status" value="1"/>
</dbReference>
<sequence length="254" mass="28655">MIDTHAHVDTRPYEDFEEMALAGVTDVLTLAHDPMRMSSSVVFKDHFERLFWERERVEKNGIRLHVCLGLHPRVRPDDPEHCLELLESYLQRKDRRVVALGETGLETGSPFEANLLERQLELAIKYRLPIIIHTPRSSKAAITRQALEMLSTYSIDRKRVVVDHADGGTVKSILDRGYNAGLTIQPSKLTPSQAAEIVRQYDATMLVLNTDASSNPTDVLGVPRTVHLLKLNKAGDDRIRLVSEENAKRIFGLG</sequence>
<keyword evidence="1 2" id="KW-0378">Hydrolase</keyword>
<name>H8I6G8_METCZ</name>
<reference evidence="3 4" key="1">
    <citation type="journal article" date="2012" name="J. Bacteriol.">
        <title>Complete genome sequence of a thermophilic methanogen, Methanocella conradii HZ254, isolated from Chinese rice field soil.</title>
        <authorList>
            <person name="Lu Z."/>
            <person name="Lu Y."/>
        </authorList>
    </citation>
    <scope>NUCLEOTIDE SEQUENCE [LARGE SCALE GENOMIC DNA]</scope>
    <source>
        <strain evidence="4">DSM 24694 / JCM 17849 / CGMCC 1.5162 / HZ254</strain>
    </source>
</reference>
<dbReference type="PANTHER" id="PTHR42658">
    <property type="entry name" value="HYDROLASE TATD"/>
    <property type="match status" value="1"/>
</dbReference>
<dbReference type="InterPro" id="IPR018228">
    <property type="entry name" value="DNase_TatD-rel_CS"/>
</dbReference>
<protein>
    <submittedName>
        <fullName evidence="3">Metal-dependent hydrolase</fullName>
    </submittedName>
</protein>
<dbReference type="Proteomes" id="UP000005233">
    <property type="component" value="Chromosome"/>
</dbReference>
<evidence type="ECO:0000313" key="3">
    <source>
        <dbReference type="EMBL" id="AFD01166.1"/>
    </source>
</evidence>
<organism evidence="3 4">
    <name type="scientific">Methanocella conradii (strain DSM 24694 / JCM 17849 / CGMCC 1.5162 / HZ254)</name>
    <dbReference type="NCBI Taxonomy" id="1041930"/>
    <lineage>
        <taxon>Archaea</taxon>
        <taxon>Methanobacteriati</taxon>
        <taxon>Methanobacteriota</taxon>
        <taxon>Stenosarchaea group</taxon>
        <taxon>Methanomicrobia</taxon>
        <taxon>Methanocellales</taxon>
        <taxon>Methanocellaceae</taxon>
        <taxon>Methanocella</taxon>
    </lineage>
</organism>
<dbReference type="AlphaFoldDB" id="H8I6G8"/>
<gene>
    <name evidence="3" type="ordered locus">Mtc_2437</name>
</gene>
<dbReference type="GeneID" id="11972615"/>
<dbReference type="RefSeq" id="WP_014406997.1">
    <property type="nucleotide sequence ID" value="NC_017034.1"/>
</dbReference>
<dbReference type="STRING" id="1041930.Mtc_2437"/>
<evidence type="ECO:0000256" key="2">
    <source>
        <dbReference type="PIRNR" id="PIRNR005295"/>
    </source>
</evidence>
<dbReference type="OrthoDB" id="359310at2157"/>